<dbReference type="WBParaSite" id="HCON_00179600-00001">
    <property type="protein sequence ID" value="HCON_00179600-00001"/>
    <property type="gene ID" value="HCON_00179600"/>
</dbReference>
<dbReference type="Proteomes" id="UP000025227">
    <property type="component" value="Unplaced"/>
</dbReference>
<evidence type="ECO:0000313" key="1">
    <source>
        <dbReference type="Proteomes" id="UP000025227"/>
    </source>
</evidence>
<proteinExistence type="predicted"/>
<keyword evidence="1" id="KW-1185">Reference proteome</keyword>
<reference evidence="2" key="1">
    <citation type="submission" date="2020-12" db="UniProtKB">
        <authorList>
            <consortium name="WormBaseParasite"/>
        </authorList>
    </citation>
    <scope>IDENTIFICATION</scope>
    <source>
        <strain evidence="2">MHco3</strain>
    </source>
</reference>
<sequence length="159" mass="18470">MNTGNSIDADYEDLVEKITQAVKASSAATEAARRRHISPEGRVQTSNYRELCEVIRKKINYYYEGYRGKKLCEAAERRTVLARAVQTNAEKPIPKVMWEEVEYAVKQIKAGKAQAATTYVPSTWEQVDYLRLKRWPRASADTAVRREFRRHGRNHERYC</sequence>
<evidence type="ECO:0000313" key="2">
    <source>
        <dbReference type="WBParaSite" id="HCON_00179600-00001"/>
    </source>
</evidence>
<dbReference type="AlphaFoldDB" id="A0A7I4Z1X7"/>
<name>A0A7I4Z1X7_HAECO</name>
<organism evidence="1 2">
    <name type="scientific">Haemonchus contortus</name>
    <name type="common">Barber pole worm</name>
    <dbReference type="NCBI Taxonomy" id="6289"/>
    <lineage>
        <taxon>Eukaryota</taxon>
        <taxon>Metazoa</taxon>
        <taxon>Ecdysozoa</taxon>
        <taxon>Nematoda</taxon>
        <taxon>Chromadorea</taxon>
        <taxon>Rhabditida</taxon>
        <taxon>Rhabditina</taxon>
        <taxon>Rhabditomorpha</taxon>
        <taxon>Strongyloidea</taxon>
        <taxon>Trichostrongylidae</taxon>
        <taxon>Haemonchus</taxon>
    </lineage>
</organism>
<protein>
    <submittedName>
        <fullName evidence="2">HARE-HTH domain-containing protein</fullName>
    </submittedName>
</protein>
<accession>A0A7I4Z1X7</accession>